<dbReference type="EMBL" id="MU277188">
    <property type="protein sequence ID" value="KAI0068027.1"/>
    <property type="molecule type" value="Genomic_DNA"/>
</dbReference>
<reference evidence="1" key="2">
    <citation type="journal article" date="2022" name="New Phytol.">
        <title>Evolutionary transition to the ectomycorrhizal habit in the genomes of a hyperdiverse lineage of mushroom-forming fungi.</title>
        <authorList>
            <person name="Looney B."/>
            <person name="Miyauchi S."/>
            <person name="Morin E."/>
            <person name="Drula E."/>
            <person name="Courty P.E."/>
            <person name="Kohler A."/>
            <person name="Kuo A."/>
            <person name="LaButti K."/>
            <person name="Pangilinan J."/>
            <person name="Lipzen A."/>
            <person name="Riley R."/>
            <person name="Andreopoulos W."/>
            <person name="He G."/>
            <person name="Johnson J."/>
            <person name="Nolan M."/>
            <person name="Tritt A."/>
            <person name="Barry K.W."/>
            <person name="Grigoriev I.V."/>
            <person name="Nagy L.G."/>
            <person name="Hibbett D."/>
            <person name="Henrissat B."/>
            <person name="Matheny P.B."/>
            <person name="Labbe J."/>
            <person name="Martin F.M."/>
        </authorList>
    </citation>
    <scope>NUCLEOTIDE SEQUENCE</scope>
    <source>
        <strain evidence="1">HHB10654</strain>
    </source>
</reference>
<evidence type="ECO:0000313" key="1">
    <source>
        <dbReference type="EMBL" id="KAI0068027.1"/>
    </source>
</evidence>
<reference evidence="1" key="1">
    <citation type="submission" date="2021-03" db="EMBL/GenBank/DDBJ databases">
        <authorList>
            <consortium name="DOE Joint Genome Institute"/>
            <person name="Ahrendt S."/>
            <person name="Looney B.P."/>
            <person name="Miyauchi S."/>
            <person name="Morin E."/>
            <person name="Drula E."/>
            <person name="Courty P.E."/>
            <person name="Chicoki N."/>
            <person name="Fauchery L."/>
            <person name="Kohler A."/>
            <person name="Kuo A."/>
            <person name="Labutti K."/>
            <person name="Pangilinan J."/>
            <person name="Lipzen A."/>
            <person name="Riley R."/>
            <person name="Andreopoulos W."/>
            <person name="He G."/>
            <person name="Johnson J."/>
            <person name="Barry K.W."/>
            <person name="Grigoriev I.V."/>
            <person name="Nagy L."/>
            <person name="Hibbett D."/>
            <person name="Henrissat B."/>
            <person name="Matheny P.B."/>
            <person name="Labbe J."/>
            <person name="Martin F."/>
        </authorList>
    </citation>
    <scope>NUCLEOTIDE SEQUENCE</scope>
    <source>
        <strain evidence="1">HHB10654</strain>
    </source>
</reference>
<keyword evidence="2" id="KW-1185">Reference proteome</keyword>
<name>A0ACB8THX0_9AGAM</name>
<gene>
    <name evidence="1" type="ORF">BV25DRAFT_1896332</name>
</gene>
<proteinExistence type="predicted"/>
<organism evidence="1 2">
    <name type="scientific">Artomyces pyxidatus</name>
    <dbReference type="NCBI Taxonomy" id="48021"/>
    <lineage>
        <taxon>Eukaryota</taxon>
        <taxon>Fungi</taxon>
        <taxon>Dikarya</taxon>
        <taxon>Basidiomycota</taxon>
        <taxon>Agaricomycotina</taxon>
        <taxon>Agaricomycetes</taxon>
        <taxon>Russulales</taxon>
        <taxon>Auriscalpiaceae</taxon>
        <taxon>Artomyces</taxon>
    </lineage>
</organism>
<protein>
    <submittedName>
        <fullName evidence="1">Rsm22-domain-containing protein</fullName>
    </submittedName>
</protein>
<comment type="caution">
    <text evidence="1">The sequence shown here is derived from an EMBL/GenBank/DDBJ whole genome shotgun (WGS) entry which is preliminary data.</text>
</comment>
<sequence>MDDGLATLEDEEDSRTTRKSPAALFGSEDIGAVVLPAELQAAITTLISESDKRLVHNDAKRLFLEKDDDADWDPNYDAQYKSRKQASQHAERDGTAFASVALPAHYSAIYAVLHHVKHRLGAEWRVEHLIDWGAGTGSGLWAAAHAFQRSPDSADQETQKPMHASVLRSYTGIDRREGLVTIGKRLLRDIDHDELAISWQKSFHEDDKSGRTQGVNSVALSAFFLSSLKTHIQQRAMIKEMWESGADTVILIDHNTRAGFGAIVEAREYLLNMGKREMEDHPTDESQIRGSHVVAPCPHDGACPLYHSESTRLVCGFSQRLQRPPFVRLTKHSGAGHEDTGYSYVVIRRGVRPSPPATEVGRIGEVGKREMRKLLSQTRMTELQLHDETPASPLATESASQLSESPENAVEEPESQNSEIFGQSLRSEAFHWPRVVFPPLKRSGHVILDVCAPEGNINRMTIPKSQGKQPYYDARKARWGDIFPHEPKNPPQVRYQPTRAKREGGTTPTRGVDIGKRGFKIPREAKTSYQRLSNELKDRKRGARRDRRLSAEEY</sequence>
<accession>A0ACB8THX0</accession>
<dbReference type="Proteomes" id="UP000814140">
    <property type="component" value="Unassembled WGS sequence"/>
</dbReference>
<evidence type="ECO:0000313" key="2">
    <source>
        <dbReference type="Proteomes" id="UP000814140"/>
    </source>
</evidence>